<protein>
    <submittedName>
        <fullName evidence="1">Uncharacterized protein</fullName>
    </submittedName>
</protein>
<dbReference type="AlphaFoldDB" id="A0A7S0XDN6"/>
<name>A0A7S0XDN6_9CHLO</name>
<dbReference type="EMBL" id="HBFC01029067">
    <property type="protein sequence ID" value="CAD8716564.1"/>
    <property type="molecule type" value="Transcribed_RNA"/>
</dbReference>
<proteinExistence type="predicted"/>
<evidence type="ECO:0000313" key="1">
    <source>
        <dbReference type="EMBL" id="CAD8716564.1"/>
    </source>
</evidence>
<organism evidence="1">
    <name type="scientific">Mantoniella antarctica</name>
    <dbReference type="NCBI Taxonomy" id="81844"/>
    <lineage>
        <taxon>Eukaryota</taxon>
        <taxon>Viridiplantae</taxon>
        <taxon>Chlorophyta</taxon>
        <taxon>Mamiellophyceae</taxon>
        <taxon>Mamiellales</taxon>
        <taxon>Mamiellaceae</taxon>
        <taxon>Mantoniella</taxon>
    </lineage>
</organism>
<accession>A0A7S0XDN6</accession>
<reference evidence="1" key="1">
    <citation type="submission" date="2021-01" db="EMBL/GenBank/DDBJ databases">
        <authorList>
            <person name="Corre E."/>
            <person name="Pelletier E."/>
            <person name="Niang G."/>
            <person name="Scheremetjew M."/>
            <person name="Finn R."/>
            <person name="Kale V."/>
            <person name="Holt S."/>
            <person name="Cochrane G."/>
            <person name="Meng A."/>
            <person name="Brown T."/>
            <person name="Cohen L."/>
        </authorList>
    </citation>
    <scope>NUCLEOTIDE SEQUENCE</scope>
    <source>
        <strain evidence="1">SL-175</strain>
    </source>
</reference>
<sequence length="130" mass="13940">MPGDETWAALETAAVRLAPGMNSQDVINLTGASAILGKMPRDETWAVLDTAAVRVTPDMNSQNVANVLWAHSTLSILRDVDHPPCYATVWDLASSLESRDFNSEGLCMLFHASRCPLGEAVRESGDGALV</sequence>
<gene>
    <name evidence="1" type="ORF">MANT1106_LOCUS17341</name>
</gene>